<proteinExistence type="predicted"/>
<name>N1PB72_CAPTE</name>
<dbReference type="EMBL" id="KB291798">
    <property type="protein sequence ID" value="ELU18851.1"/>
    <property type="molecule type" value="Genomic_DNA"/>
</dbReference>
<reference evidence="3" key="1">
    <citation type="submission" date="2012-12" db="EMBL/GenBank/DDBJ databases">
        <authorList>
            <person name="Hellsten U."/>
            <person name="Grimwood J."/>
            <person name="Chapman J.A."/>
            <person name="Shapiro H."/>
            <person name="Aerts A."/>
            <person name="Otillar R.P."/>
            <person name="Terry A.Y."/>
            <person name="Boore J.L."/>
            <person name="Simakov O."/>
            <person name="Marletaz F."/>
            <person name="Cho S.-J."/>
            <person name="Edsinger-Gonzales E."/>
            <person name="Havlak P."/>
            <person name="Kuo D.-H."/>
            <person name="Larsson T."/>
            <person name="Lv J."/>
            <person name="Arendt D."/>
            <person name="Savage R."/>
            <person name="Osoegawa K."/>
            <person name="de Jong P."/>
            <person name="Lindberg D.R."/>
            <person name="Seaver E.C."/>
            <person name="Weisblat D.A."/>
            <person name="Putnam N.H."/>
            <person name="Grigoriev I.V."/>
            <person name="Rokhsar D.S."/>
        </authorList>
    </citation>
    <scope>NUCLEOTIDE SEQUENCE</scope>
    <source>
        <strain evidence="3">I ESC-2004</strain>
    </source>
</reference>
<dbReference type="EMBL" id="AMQN01000039">
    <property type="status" value="NOT_ANNOTATED_CDS"/>
    <property type="molecule type" value="Genomic_DNA"/>
</dbReference>
<sequence length="224" mass="25031">MPAHAAQSMGYSREQKQGLSLYGSDWLIVESAEHVRNFSKAFQCDFFRNGRTRAPAKERLCSDRTDHQLLRRGRTDLGVVFHIHAWNGYYSLALRAATALFRESSGLLVDGCDYKDTIDIYVVNSRSKRDAVSECEEACSTLNDTKLSSFTGVCIYDCITAQDPQIAAMTMQFQRTLSSIENEDRLLPLIPVIVVGAQNSDATTPCPALLLTLIFVLGSLHRWT</sequence>
<dbReference type="EnsemblMetazoa" id="CapteT226760">
    <property type="protein sequence ID" value="CapteP226760"/>
    <property type="gene ID" value="CapteG226760"/>
</dbReference>
<evidence type="ECO:0000313" key="2">
    <source>
        <dbReference type="EnsemblMetazoa" id="CapteP226760"/>
    </source>
</evidence>
<reference evidence="1 3" key="2">
    <citation type="journal article" date="2013" name="Nature">
        <title>Insights into bilaterian evolution from three spiralian genomes.</title>
        <authorList>
            <person name="Simakov O."/>
            <person name="Marletaz F."/>
            <person name="Cho S.J."/>
            <person name="Edsinger-Gonzales E."/>
            <person name="Havlak P."/>
            <person name="Hellsten U."/>
            <person name="Kuo D.H."/>
            <person name="Larsson T."/>
            <person name="Lv J."/>
            <person name="Arendt D."/>
            <person name="Savage R."/>
            <person name="Osoegawa K."/>
            <person name="de Jong P."/>
            <person name="Grimwood J."/>
            <person name="Chapman J.A."/>
            <person name="Shapiro H."/>
            <person name="Aerts A."/>
            <person name="Otillar R.P."/>
            <person name="Terry A.Y."/>
            <person name="Boore J.L."/>
            <person name="Grigoriev I.V."/>
            <person name="Lindberg D.R."/>
            <person name="Seaver E.C."/>
            <person name="Weisblat D.A."/>
            <person name="Putnam N.H."/>
            <person name="Rokhsar D.S."/>
        </authorList>
    </citation>
    <scope>NUCLEOTIDE SEQUENCE</scope>
    <source>
        <strain evidence="1 3">I ESC-2004</strain>
    </source>
</reference>
<organism evidence="1">
    <name type="scientific">Capitella teleta</name>
    <name type="common">Polychaete worm</name>
    <dbReference type="NCBI Taxonomy" id="283909"/>
    <lineage>
        <taxon>Eukaryota</taxon>
        <taxon>Metazoa</taxon>
        <taxon>Spiralia</taxon>
        <taxon>Lophotrochozoa</taxon>
        <taxon>Annelida</taxon>
        <taxon>Polychaeta</taxon>
        <taxon>Sedentaria</taxon>
        <taxon>Scolecida</taxon>
        <taxon>Capitellidae</taxon>
        <taxon>Capitella</taxon>
    </lineage>
</organism>
<evidence type="ECO:0000313" key="1">
    <source>
        <dbReference type="EMBL" id="ELU18851.1"/>
    </source>
</evidence>
<dbReference type="Proteomes" id="UP000014760">
    <property type="component" value="Unassembled WGS sequence"/>
</dbReference>
<accession>N1PB72</accession>
<protein>
    <submittedName>
        <fullName evidence="1 2">Uncharacterized protein</fullName>
    </submittedName>
</protein>
<keyword evidence="3" id="KW-1185">Reference proteome</keyword>
<reference evidence="2" key="3">
    <citation type="submission" date="2015-06" db="UniProtKB">
        <authorList>
            <consortium name="EnsemblMetazoa"/>
        </authorList>
    </citation>
    <scope>IDENTIFICATION</scope>
</reference>
<dbReference type="HOGENOM" id="CLU_1236074_0_0_1"/>
<gene>
    <name evidence="1" type="ORF">CAPTEDRAFT_226760</name>
</gene>
<evidence type="ECO:0000313" key="3">
    <source>
        <dbReference type="Proteomes" id="UP000014760"/>
    </source>
</evidence>
<dbReference type="AlphaFoldDB" id="N1PB72"/>